<feature type="domain" description="DUF218" evidence="2">
    <location>
        <begin position="92"/>
        <end position="261"/>
    </location>
</feature>
<feature type="transmembrane region" description="Helical" evidence="1">
    <location>
        <begin position="46"/>
        <end position="65"/>
    </location>
</feature>
<comment type="caution">
    <text evidence="3">The sequence shown here is derived from an EMBL/GenBank/DDBJ whole genome shotgun (WGS) entry which is preliminary data.</text>
</comment>
<dbReference type="PANTHER" id="PTHR30336">
    <property type="entry name" value="INNER MEMBRANE PROTEIN, PROBABLE PERMEASE"/>
    <property type="match status" value="1"/>
</dbReference>
<organism evidence="3 4">
    <name type="scientific">Teretinema zuelzerae</name>
    <dbReference type="NCBI Taxonomy" id="156"/>
    <lineage>
        <taxon>Bacteria</taxon>
        <taxon>Pseudomonadati</taxon>
        <taxon>Spirochaetota</taxon>
        <taxon>Spirochaetia</taxon>
        <taxon>Spirochaetales</taxon>
        <taxon>Treponemataceae</taxon>
        <taxon>Teretinema</taxon>
    </lineage>
</organism>
<gene>
    <name evidence="3" type="ORF">K7J14_01625</name>
</gene>
<evidence type="ECO:0000313" key="4">
    <source>
        <dbReference type="Proteomes" id="UP001198163"/>
    </source>
</evidence>
<sequence length="271" mass="29342">MQTLLFRFSKLINPLLSPATIGLLVPIIALAAVLKTARLAGKTRALAAGALALLCGLYAASLPAVSNALVRAWEAPRTDPASLSESSSYPFEAIVVLGGSVSVELSEGWHIETGRTMERLTAAARLYHAFAREGHEPLVIATGGSGNPDYQTRAEAPLMRAMLELMGVPPEAVRIEGASRNTYENALYTKEILSDSGLERCLLVTSALHMRRSRAVFEKQGIGFEPFAVDTNLMAVPFPNAFFPDTEALDNTYRVFREVAGFVAYRLMGRL</sequence>
<reference evidence="3" key="1">
    <citation type="submission" date="2021-08" db="EMBL/GenBank/DDBJ databases">
        <title>Comparative analyses of Brucepasteria parasyntrophica and Teretinema zuelzerae.</title>
        <authorList>
            <person name="Song Y."/>
            <person name="Brune A."/>
        </authorList>
    </citation>
    <scope>NUCLEOTIDE SEQUENCE</scope>
    <source>
        <strain evidence="3">DSM 1903</strain>
    </source>
</reference>
<evidence type="ECO:0000256" key="1">
    <source>
        <dbReference type="SAM" id="Phobius"/>
    </source>
</evidence>
<evidence type="ECO:0000313" key="3">
    <source>
        <dbReference type="EMBL" id="MCD1653397.1"/>
    </source>
</evidence>
<feature type="transmembrane region" description="Helical" evidence="1">
    <location>
        <begin position="15"/>
        <end position="34"/>
    </location>
</feature>
<dbReference type="AlphaFoldDB" id="A0AAE3JH85"/>
<dbReference type="GO" id="GO:0043164">
    <property type="term" value="P:Gram-negative-bacterium-type cell wall biogenesis"/>
    <property type="evidence" value="ECO:0007669"/>
    <property type="project" value="TreeGrafter"/>
</dbReference>
<dbReference type="Pfam" id="PF02698">
    <property type="entry name" value="DUF218"/>
    <property type="match status" value="1"/>
</dbReference>
<protein>
    <submittedName>
        <fullName evidence="3">YdcF family protein</fullName>
    </submittedName>
</protein>
<keyword evidence="1" id="KW-1133">Transmembrane helix</keyword>
<evidence type="ECO:0000259" key="2">
    <source>
        <dbReference type="Pfam" id="PF02698"/>
    </source>
</evidence>
<dbReference type="InterPro" id="IPR051599">
    <property type="entry name" value="Cell_Envelope_Assoc"/>
</dbReference>
<proteinExistence type="predicted"/>
<dbReference type="Gene3D" id="3.40.50.620">
    <property type="entry name" value="HUPs"/>
    <property type="match status" value="1"/>
</dbReference>
<dbReference type="EMBL" id="JAINWA010000001">
    <property type="protein sequence ID" value="MCD1653397.1"/>
    <property type="molecule type" value="Genomic_DNA"/>
</dbReference>
<dbReference type="PANTHER" id="PTHR30336:SF4">
    <property type="entry name" value="ENVELOPE BIOGENESIS FACTOR ELYC"/>
    <property type="match status" value="1"/>
</dbReference>
<keyword evidence="4" id="KW-1185">Reference proteome</keyword>
<keyword evidence="1" id="KW-0472">Membrane</keyword>
<name>A0AAE3JH85_9SPIR</name>
<keyword evidence="1" id="KW-0812">Transmembrane</keyword>
<dbReference type="CDD" id="cd06259">
    <property type="entry name" value="YdcF-like"/>
    <property type="match status" value="1"/>
</dbReference>
<dbReference type="GO" id="GO:0000270">
    <property type="term" value="P:peptidoglycan metabolic process"/>
    <property type="evidence" value="ECO:0007669"/>
    <property type="project" value="TreeGrafter"/>
</dbReference>
<dbReference type="GO" id="GO:0005886">
    <property type="term" value="C:plasma membrane"/>
    <property type="evidence" value="ECO:0007669"/>
    <property type="project" value="TreeGrafter"/>
</dbReference>
<dbReference type="RefSeq" id="WP_230752343.1">
    <property type="nucleotide sequence ID" value="NZ_JAINWA010000001.1"/>
</dbReference>
<dbReference type="InterPro" id="IPR014729">
    <property type="entry name" value="Rossmann-like_a/b/a_fold"/>
</dbReference>
<dbReference type="Proteomes" id="UP001198163">
    <property type="component" value="Unassembled WGS sequence"/>
</dbReference>
<accession>A0AAE3JH85</accession>
<dbReference type="InterPro" id="IPR003848">
    <property type="entry name" value="DUF218"/>
</dbReference>